<dbReference type="GO" id="GO:0003723">
    <property type="term" value="F:RNA binding"/>
    <property type="evidence" value="ECO:0007669"/>
    <property type="project" value="UniProtKB-KW"/>
</dbReference>
<comment type="catalytic activity">
    <reaction evidence="7">
        <text>tRNA(Tyr) + L-tyrosine + ATP = L-tyrosyl-tRNA(Tyr) + AMP + diphosphate + H(+)</text>
        <dbReference type="Rhea" id="RHEA:10220"/>
        <dbReference type="Rhea" id="RHEA-COMP:9706"/>
        <dbReference type="Rhea" id="RHEA-COMP:9707"/>
        <dbReference type="ChEBI" id="CHEBI:15378"/>
        <dbReference type="ChEBI" id="CHEBI:30616"/>
        <dbReference type="ChEBI" id="CHEBI:33019"/>
        <dbReference type="ChEBI" id="CHEBI:58315"/>
        <dbReference type="ChEBI" id="CHEBI:78442"/>
        <dbReference type="ChEBI" id="CHEBI:78536"/>
        <dbReference type="ChEBI" id="CHEBI:456215"/>
        <dbReference type="EC" id="6.1.1.1"/>
    </reaction>
</comment>
<evidence type="ECO:0000256" key="8">
    <source>
        <dbReference type="NCBIfam" id="TIGR00234"/>
    </source>
</evidence>
<dbReference type="InterPro" id="IPR002307">
    <property type="entry name" value="Tyr-tRNA-ligase"/>
</dbReference>
<dbReference type="Gene3D" id="3.40.50.620">
    <property type="entry name" value="HUPs"/>
    <property type="match status" value="1"/>
</dbReference>
<keyword evidence="6 10" id="KW-0030">Aminoacyl-tRNA synthetase</keyword>
<evidence type="ECO:0000256" key="6">
    <source>
        <dbReference type="ARBA" id="ARBA00023146"/>
    </source>
</evidence>
<evidence type="ECO:0000256" key="9">
    <source>
        <dbReference type="PROSITE-ProRule" id="PRU00182"/>
    </source>
</evidence>
<dbReference type="Gene3D" id="1.10.240.10">
    <property type="entry name" value="Tyrosyl-Transfer RNA Synthetase"/>
    <property type="match status" value="1"/>
</dbReference>
<evidence type="ECO:0000256" key="1">
    <source>
        <dbReference type="ARBA" id="ARBA00013160"/>
    </source>
</evidence>
<dbReference type="GO" id="GO:0005524">
    <property type="term" value="F:ATP binding"/>
    <property type="evidence" value="ECO:0007669"/>
    <property type="project" value="UniProtKB-KW"/>
</dbReference>
<dbReference type="SUPFAM" id="SSF55174">
    <property type="entry name" value="Alpha-L RNA-binding motif"/>
    <property type="match status" value="1"/>
</dbReference>
<keyword evidence="3 10" id="KW-0547">Nucleotide-binding</keyword>
<keyword evidence="4 10" id="KW-0067">ATP-binding</keyword>
<protein>
    <recommendedName>
        <fullName evidence="1 8">Tyrosine--tRNA ligase</fullName>
        <ecNumber evidence="1 8">6.1.1.1</ecNumber>
    </recommendedName>
</protein>
<dbReference type="InterPro" id="IPR014729">
    <property type="entry name" value="Rossmann-like_a/b/a_fold"/>
</dbReference>
<keyword evidence="9" id="KW-0694">RNA-binding</keyword>
<dbReference type="GO" id="GO:0005829">
    <property type="term" value="C:cytosol"/>
    <property type="evidence" value="ECO:0007669"/>
    <property type="project" value="TreeGrafter"/>
</dbReference>
<evidence type="ECO:0000256" key="7">
    <source>
        <dbReference type="ARBA" id="ARBA00048248"/>
    </source>
</evidence>
<name>A0A1F6B1E6_9BACT</name>
<dbReference type="InterPro" id="IPR002305">
    <property type="entry name" value="aa-tRNA-synth_Ic"/>
</dbReference>
<keyword evidence="5 10" id="KW-0648">Protein biosynthesis</keyword>
<dbReference type="PANTHER" id="PTHR11766:SF1">
    <property type="entry name" value="TYROSINE--TRNA LIGASE"/>
    <property type="match status" value="1"/>
</dbReference>
<dbReference type="EC" id="6.1.1.1" evidence="1 8"/>
<dbReference type="NCBIfam" id="TIGR00234">
    <property type="entry name" value="tyrS"/>
    <property type="match status" value="1"/>
</dbReference>
<dbReference type="Gene3D" id="3.10.290.10">
    <property type="entry name" value="RNA-binding S4 domain"/>
    <property type="match status" value="1"/>
</dbReference>
<dbReference type="GO" id="GO:0004831">
    <property type="term" value="F:tyrosine-tRNA ligase activity"/>
    <property type="evidence" value="ECO:0007669"/>
    <property type="project" value="UniProtKB-UniRule"/>
</dbReference>
<dbReference type="SUPFAM" id="SSF52374">
    <property type="entry name" value="Nucleotidylyl transferase"/>
    <property type="match status" value="1"/>
</dbReference>
<evidence type="ECO:0000256" key="5">
    <source>
        <dbReference type="ARBA" id="ARBA00022917"/>
    </source>
</evidence>
<dbReference type="Proteomes" id="UP000176409">
    <property type="component" value="Unassembled WGS sequence"/>
</dbReference>
<reference evidence="11 12" key="1">
    <citation type="journal article" date="2016" name="Nat. Commun.">
        <title>Thousands of microbial genomes shed light on interconnected biogeochemical processes in an aquifer system.</title>
        <authorList>
            <person name="Anantharaman K."/>
            <person name="Brown C.T."/>
            <person name="Hug L.A."/>
            <person name="Sharon I."/>
            <person name="Castelle C.J."/>
            <person name="Probst A.J."/>
            <person name="Thomas B.C."/>
            <person name="Singh A."/>
            <person name="Wilkins M.J."/>
            <person name="Karaoz U."/>
            <person name="Brodie E.L."/>
            <person name="Williams K.H."/>
            <person name="Hubbard S.S."/>
            <person name="Banfield J.F."/>
        </authorList>
    </citation>
    <scope>NUCLEOTIDE SEQUENCE [LARGE SCALE GENOMIC DNA]</scope>
</reference>
<evidence type="ECO:0000256" key="10">
    <source>
        <dbReference type="RuleBase" id="RU363036"/>
    </source>
</evidence>
<evidence type="ECO:0000256" key="2">
    <source>
        <dbReference type="ARBA" id="ARBA00022598"/>
    </source>
</evidence>
<dbReference type="InterPro" id="IPR024088">
    <property type="entry name" value="Tyr-tRNA-ligase_bac-type"/>
</dbReference>
<dbReference type="PROSITE" id="PS50889">
    <property type="entry name" value="S4"/>
    <property type="match status" value="1"/>
</dbReference>
<evidence type="ECO:0000256" key="4">
    <source>
        <dbReference type="ARBA" id="ARBA00022840"/>
    </source>
</evidence>
<proteinExistence type="inferred from homology"/>
<keyword evidence="2 10" id="KW-0436">Ligase</keyword>
<evidence type="ECO:0000313" key="11">
    <source>
        <dbReference type="EMBL" id="OGG30738.1"/>
    </source>
</evidence>
<comment type="caution">
    <text evidence="11">The sequence shown here is derived from an EMBL/GenBank/DDBJ whole genome shotgun (WGS) entry which is preliminary data.</text>
</comment>
<dbReference type="Pfam" id="PF00579">
    <property type="entry name" value="tRNA-synt_1b"/>
    <property type="match status" value="1"/>
</dbReference>
<dbReference type="AlphaFoldDB" id="A0A1F6B1E6"/>
<dbReference type="InterPro" id="IPR036986">
    <property type="entry name" value="S4_RNA-bd_sf"/>
</dbReference>
<dbReference type="EMBL" id="MFJZ01000006">
    <property type="protein sequence ID" value="OGG30738.1"/>
    <property type="molecule type" value="Genomic_DNA"/>
</dbReference>
<dbReference type="STRING" id="1798396.A2973_03135"/>
<dbReference type="PRINTS" id="PR01040">
    <property type="entry name" value="TRNASYNTHTYR"/>
</dbReference>
<comment type="similarity">
    <text evidence="10">Belongs to the class-I aminoacyl-tRNA synthetase family.</text>
</comment>
<organism evidence="11 12">
    <name type="scientific">Candidatus Gottesmanbacteria bacterium RIFCSPLOWO2_01_FULL_49_10</name>
    <dbReference type="NCBI Taxonomy" id="1798396"/>
    <lineage>
        <taxon>Bacteria</taxon>
        <taxon>Candidatus Gottesmaniibacteriota</taxon>
    </lineage>
</organism>
<accession>A0A1F6B1E6</accession>
<evidence type="ECO:0000256" key="3">
    <source>
        <dbReference type="ARBA" id="ARBA00022741"/>
    </source>
</evidence>
<gene>
    <name evidence="11" type="ORF">A2973_03135</name>
</gene>
<sequence length="394" mass="44368">MDPIDHLLTRGVDKIYPSREVLEKVLRSGKKLRLYQGFDPTGTQLHIGHAVGFRKLRQWQDLGHEVIFLIGDGTGQAGDPSGKKTARDKFFNREELRKNGKDYVLQSSKIMRFDEPNPVKILYNGDWLNKLGLVEILDIAGRISFQQMLERDLYQERLKSGITLSLREFLYPILQGYDSVAMQVDLELGGSDQTFNMLVGRHLVKSILGKEKFVMTVPLLTDAKGTKIGKTEGNVIGLTDAPNDFFGKIMALGDDTILNCFLLLTDLDVEPLKQRLEAGENPMVLKKQLAFELTKQLNSEEEAEQAQSAFEQTFHDRQRPTNIPEFAAKRSEWDPVELLVATSLAVSKSEAKRLLEQNAVELNSSLITSHVSLLTVSDGDILKVGKKKFLKVRI</sequence>
<evidence type="ECO:0000313" key="12">
    <source>
        <dbReference type="Proteomes" id="UP000176409"/>
    </source>
</evidence>
<dbReference type="GO" id="GO:0006437">
    <property type="term" value="P:tyrosyl-tRNA aminoacylation"/>
    <property type="evidence" value="ECO:0007669"/>
    <property type="project" value="UniProtKB-UniRule"/>
</dbReference>
<dbReference type="CDD" id="cd00805">
    <property type="entry name" value="TyrRS_core"/>
    <property type="match status" value="1"/>
</dbReference>
<dbReference type="PANTHER" id="PTHR11766">
    <property type="entry name" value="TYROSYL-TRNA SYNTHETASE"/>
    <property type="match status" value="1"/>
</dbReference>